<evidence type="ECO:0000256" key="1">
    <source>
        <dbReference type="SAM" id="MobiDB-lite"/>
    </source>
</evidence>
<dbReference type="Gene3D" id="3.30.950.30">
    <property type="entry name" value="Schlafen, AAA domain"/>
    <property type="match status" value="1"/>
</dbReference>
<dbReference type="RefSeq" id="WP_190714334.1">
    <property type="nucleotide sequence ID" value="NZ_JACJST010000008.1"/>
</dbReference>
<proteinExistence type="predicted"/>
<protein>
    <submittedName>
        <fullName evidence="3">DNA binding domain-containing protein</fullName>
    </submittedName>
</protein>
<feature type="compositionally biased region" description="Acidic residues" evidence="1">
    <location>
        <begin position="553"/>
        <end position="571"/>
    </location>
</feature>
<reference evidence="3 4" key="1">
    <citation type="journal article" date="2020" name="ISME J.">
        <title>Comparative genomics reveals insights into cyanobacterial evolution and habitat adaptation.</title>
        <authorList>
            <person name="Chen M.Y."/>
            <person name="Teng W.K."/>
            <person name="Zhao L."/>
            <person name="Hu C.X."/>
            <person name="Zhou Y.K."/>
            <person name="Han B.P."/>
            <person name="Song L.R."/>
            <person name="Shu W.S."/>
        </authorList>
    </citation>
    <scope>NUCLEOTIDE SEQUENCE [LARGE SCALE GENOMIC DNA]</scope>
    <source>
        <strain evidence="3 4">FACHB-196</strain>
    </source>
</reference>
<dbReference type="InterPro" id="IPR038461">
    <property type="entry name" value="Schlafen_AlbA_2_dom_sf"/>
</dbReference>
<feature type="region of interest" description="Disordered" evidence="1">
    <location>
        <begin position="525"/>
        <end position="571"/>
    </location>
</feature>
<dbReference type="PANTHER" id="PTHR30595:SF6">
    <property type="entry name" value="SCHLAFEN ALBA-2 DOMAIN-CONTAINING PROTEIN"/>
    <property type="match status" value="1"/>
</dbReference>
<dbReference type="InterPro" id="IPR007421">
    <property type="entry name" value="Schlafen_AlbA_2_dom"/>
</dbReference>
<dbReference type="Pfam" id="PF04326">
    <property type="entry name" value="SLFN_AlbA_2"/>
    <property type="match status" value="1"/>
</dbReference>
<feature type="domain" description="Schlafen AlbA-2" evidence="2">
    <location>
        <begin position="14"/>
        <end position="141"/>
    </location>
</feature>
<evidence type="ECO:0000259" key="2">
    <source>
        <dbReference type="Pfam" id="PF04326"/>
    </source>
</evidence>
<dbReference type="Pfam" id="PF13749">
    <property type="entry name" value="HATPase_c_4"/>
    <property type="match status" value="1"/>
</dbReference>
<dbReference type="EMBL" id="JACJST010000008">
    <property type="protein sequence ID" value="MBD2568418.1"/>
    <property type="molecule type" value="Genomic_DNA"/>
</dbReference>
<dbReference type="PANTHER" id="PTHR30595">
    <property type="entry name" value="GLPR-RELATED TRANSCRIPTIONAL REPRESSOR"/>
    <property type="match status" value="1"/>
</dbReference>
<dbReference type="Gene3D" id="3.30.565.60">
    <property type="match status" value="1"/>
</dbReference>
<sequence>MVSLSILDIEELAEGCDIEAKEASGKDGKGELPKSFFESYSAMANTYGGVIFLGIEEKPKGKFNATGIVIPERVLKNLWDGLNNRQRVSVNLLTDKMVELIDIQGKQVLRIQVPRAKRSQRPVYVAQNPITGTYRRNHEGDYHCDEETVKRMLAEQVEEVRDARLLENYGFDDIDQNTLKIYRNHFKATKPDHPWLDLDDKEFLRSIGGWVQDRENGSEGLTLAGLLMFGKLPSILEVVPNYVVDYQDHPEQMTDTRWVDRVTTDGTWSGNLYDFYRQVIQKLFSDLKVPFKLQGTKRVDETPVHEALREALINTIIHADYTGRLAIQITKQSDMFLFRNPGTMRLPLEDALQGGNSDCRNRKLQKMFQLVGVGEQAGSGIPRIYRNWKRQHWRVPVLLDQVEPDQTILGMLMVNLLPEETLQGLDERFGSSFRELSYDQRLALATVAIEGKVTHARLKSMTTTHPHDLTKALCALVRDSFLESAGATRGTFYFFPGEPPESEAELVAQTPILGKQTNADNLFSELRPNESSSDDLESSSDDSESNSDNLESSSDDLESNSDDLESSSDDLELSSDALEVLKAIAAPVRNKGKVSTDIMEATILKLCKERFLNNKQLQELLDRSYHTLRLGYLSKMQKKGQLELRYPDKPTHPNQGYRTKN</sequence>
<evidence type="ECO:0000313" key="4">
    <source>
        <dbReference type="Proteomes" id="UP000640531"/>
    </source>
</evidence>
<organism evidence="3 4">
    <name type="scientific">Anabaena lutea FACHB-196</name>
    <dbReference type="NCBI Taxonomy" id="2692881"/>
    <lineage>
        <taxon>Bacteria</taxon>
        <taxon>Bacillati</taxon>
        <taxon>Cyanobacteriota</taxon>
        <taxon>Cyanophyceae</taxon>
        <taxon>Nostocales</taxon>
        <taxon>Nostocaceae</taxon>
        <taxon>Anabaena</taxon>
    </lineage>
</organism>
<accession>A0ABR8FFK0</accession>
<comment type="caution">
    <text evidence="3">The sequence shown here is derived from an EMBL/GenBank/DDBJ whole genome shotgun (WGS) entry which is preliminary data.</text>
</comment>
<name>A0ABR8FFK0_9NOST</name>
<dbReference type="InterPro" id="IPR038475">
    <property type="entry name" value="RecG_C_sf"/>
</dbReference>
<feature type="compositionally biased region" description="Acidic residues" evidence="1">
    <location>
        <begin position="532"/>
        <end position="545"/>
    </location>
</feature>
<evidence type="ECO:0000313" key="3">
    <source>
        <dbReference type="EMBL" id="MBD2568418.1"/>
    </source>
</evidence>
<keyword evidence="4" id="KW-1185">Reference proteome</keyword>
<dbReference type="Proteomes" id="UP000640531">
    <property type="component" value="Unassembled WGS sequence"/>
</dbReference>
<gene>
    <name evidence="3" type="ORF">H6G59_10990</name>
</gene>